<dbReference type="PANTHER" id="PTHR22916:SF3">
    <property type="entry name" value="UDP-GLCNAC:BETAGAL BETA-1,3-N-ACETYLGLUCOSAMINYLTRANSFERASE-LIKE PROTEIN 1"/>
    <property type="match status" value="1"/>
</dbReference>
<dbReference type="EMBL" id="CP076724">
    <property type="protein sequence ID" value="QWV99040.1"/>
    <property type="molecule type" value="Genomic_DNA"/>
</dbReference>
<organism evidence="3 4">
    <name type="scientific">Geomonas diazotrophica</name>
    <dbReference type="NCBI Taxonomy" id="2843197"/>
    <lineage>
        <taxon>Bacteria</taxon>
        <taxon>Pseudomonadati</taxon>
        <taxon>Thermodesulfobacteriota</taxon>
        <taxon>Desulfuromonadia</taxon>
        <taxon>Geobacterales</taxon>
        <taxon>Geobacteraceae</taxon>
        <taxon>Geomonas</taxon>
    </lineage>
</organism>
<dbReference type="InterPro" id="IPR001173">
    <property type="entry name" value="Glyco_trans_2-like"/>
</dbReference>
<dbReference type="Pfam" id="PF00535">
    <property type="entry name" value="Glycos_transf_2"/>
    <property type="match status" value="1"/>
</dbReference>
<evidence type="ECO:0000313" key="4">
    <source>
        <dbReference type="Proteomes" id="UP000683493"/>
    </source>
</evidence>
<evidence type="ECO:0000259" key="2">
    <source>
        <dbReference type="Pfam" id="PF00535"/>
    </source>
</evidence>
<dbReference type="CDD" id="cd00761">
    <property type="entry name" value="Glyco_tranf_GTA_type"/>
    <property type="match status" value="1"/>
</dbReference>
<proteinExistence type="predicted"/>
<dbReference type="PANTHER" id="PTHR22916">
    <property type="entry name" value="GLYCOSYLTRANSFERASE"/>
    <property type="match status" value="1"/>
</dbReference>
<sequence length="331" mass="37386">MIGSSHSPQPDGSGPFQAPDDWSVDVVIPVYNGAPYIERALRSVLEQDHPPTRIIVVDDGSTDATADIVRGVRGEVPIRYFHQENGGLSSARNAGIRLCSSRFVAFLDADDEWYPDKLSRQLALFRESSFPHLAAVYCRYDIIDEGSVVRHDCHVVEPDPENRGDIFQRILAANLVTGSGSGILVLREALGEVGFFDETLSACEDWDMWLRLARRYQFDYVDGKLVKIRRHGSNMQKDDTRMFVNSLTFYNKWSEEAFRAGHHRAWSNAVVCRIAQELPRLDSLRLTRSLLEPQARRFLFNATGGSLPLFLLLRTPTVLIIVLKRMLGLKP</sequence>
<name>A0ABX8JKZ1_9BACT</name>
<accession>A0ABX8JKZ1</accession>
<feature type="domain" description="Glycosyltransferase 2-like" evidence="2">
    <location>
        <begin position="26"/>
        <end position="193"/>
    </location>
</feature>
<keyword evidence="4" id="KW-1185">Reference proteome</keyword>
<feature type="region of interest" description="Disordered" evidence="1">
    <location>
        <begin position="1"/>
        <end position="20"/>
    </location>
</feature>
<feature type="compositionally biased region" description="Polar residues" evidence="1">
    <location>
        <begin position="1"/>
        <end position="10"/>
    </location>
</feature>
<protein>
    <submittedName>
        <fullName evidence="3">Glycosyltransferase family 2 protein</fullName>
    </submittedName>
</protein>
<evidence type="ECO:0000313" key="3">
    <source>
        <dbReference type="EMBL" id="QWV99040.1"/>
    </source>
</evidence>
<gene>
    <name evidence="3" type="ORF">KP005_07085</name>
</gene>
<evidence type="ECO:0000256" key="1">
    <source>
        <dbReference type="SAM" id="MobiDB-lite"/>
    </source>
</evidence>
<dbReference type="Proteomes" id="UP000683493">
    <property type="component" value="Chromosome"/>
</dbReference>
<reference evidence="3 4" key="1">
    <citation type="submission" date="2021-06" db="EMBL/GenBank/DDBJ databases">
        <title>Gemonas diversity in paddy soil.</title>
        <authorList>
            <person name="Liu G."/>
        </authorList>
    </citation>
    <scope>NUCLEOTIDE SEQUENCE [LARGE SCALE GENOMIC DNA]</scope>
    <source>
        <strain evidence="3 4">RG29</strain>
    </source>
</reference>